<name>A0A8H5GIB1_9AGAR</name>
<accession>A0A8H5GIB1</accession>
<gene>
    <name evidence="3" type="ORF">D9758_003286</name>
</gene>
<dbReference type="Pfam" id="PF07985">
    <property type="entry name" value="SRR1"/>
    <property type="match status" value="1"/>
</dbReference>
<organism evidence="3 4">
    <name type="scientific">Tetrapyrgos nigripes</name>
    <dbReference type="NCBI Taxonomy" id="182062"/>
    <lineage>
        <taxon>Eukaryota</taxon>
        <taxon>Fungi</taxon>
        <taxon>Dikarya</taxon>
        <taxon>Basidiomycota</taxon>
        <taxon>Agaricomycotina</taxon>
        <taxon>Agaricomycetes</taxon>
        <taxon>Agaricomycetidae</taxon>
        <taxon>Agaricales</taxon>
        <taxon>Marasmiineae</taxon>
        <taxon>Marasmiaceae</taxon>
        <taxon>Tetrapyrgos</taxon>
    </lineage>
</organism>
<reference evidence="3 4" key="1">
    <citation type="journal article" date="2020" name="ISME J.">
        <title>Uncovering the hidden diversity of litter-decomposition mechanisms in mushroom-forming fungi.</title>
        <authorList>
            <person name="Floudas D."/>
            <person name="Bentzer J."/>
            <person name="Ahren D."/>
            <person name="Johansson T."/>
            <person name="Persson P."/>
            <person name="Tunlid A."/>
        </authorList>
    </citation>
    <scope>NUCLEOTIDE SEQUENCE [LARGE SCALE GENOMIC DNA]</scope>
    <source>
        <strain evidence="3 4">CBS 291.85</strain>
    </source>
</reference>
<dbReference type="PANTHER" id="PTHR28626:SF3">
    <property type="entry name" value="SRR1-LIKE PROTEIN"/>
    <property type="match status" value="1"/>
</dbReference>
<evidence type="ECO:0000313" key="3">
    <source>
        <dbReference type="EMBL" id="KAF5365629.1"/>
    </source>
</evidence>
<comment type="similarity">
    <text evidence="1">Belongs to the SRR1 family.</text>
</comment>
<dbReference type="InterPro" id="IPR040044">
    <property type="entry name" value="SRR1L"/>
</dbReference>
<keyword evidence="4" id="KW-1185">Reference proteome</keyword>
<dbReference type="InterPro" id="IPR012942">
    <property type="entry name" value="SRR1-like"/>
</dbReference>
<dbReference type="GO" id="GO:0005737">
    <property type="term" value="C:cytoplasm"/>
    <property type="evidence" value="ECO:0007669"/>
    <property type="project" value="TreeGrafter"/>
</dbReference>
<evidence type="ECO:0000259" key="2">
    <source>
        <dbReference type="Pfam" id="PF07985"/>
    </source>
</evidence>
<feature type="domain" description="SRR1-like" evidence="2">
    <location>
        <begin position="95"/>
        <end position="261"/>
    </location>
</feature>
<dbReference type="GO" id="GO:0005634">
    <property type="term" value="C:nucleus"/>
    <property type="evidence" value="ECO:0007669"/>
    <property type="project" value="TreeGrafter"/>
</dbReference>
<evidence type="ECO:0000313" key="4">
    <source>
        <dbReference type="Proteomes" id="UP000559256"/>
    </source>
</evidence>
<dbReference type="EMBL" id="JAACJM010000026">
    <property type="protein sequence ID" value="KAF5365629.1"/>
    <property type="molecule type" value="Genomic_DNA"/>
</dbReference>
<dbReference type="PANTHER" id="PTHR28626">
    <property type="entry name" value="SRR1-LIKE PROTEIN"/>
    <property type="match status" value="1"/>
</dbReference>
<comment type="caution">
    <text evidence="3">The sequence shown here is derived from an EMBL/GenBank/DDBJ whole genome shotgun (WGS) entry which is preliminary data.</text>
</comment>
<evidence type="ECO:0000256" key="1">
    <source>
        <dbReference type="ARBA" id="ARBA00009856"/>
    </source>
</evidence>
<sequence length="280" mass="31494">MTVLVVKMNVFKHTEGVFKSPLSLFGSACSPVHPITPLAMSQESNSYRYAEFSAPVSRKKRKNAKSKVPLLTLLQNSRDDLKKDEWSTRTHFDALDKKSWKSTARVVCLGLGSPSNSPIPRAQLGFLLDMCDVLKIDFEQVTVYDPVFTEQDHCLLKGLEFRTPLSGEDLGVTADDPTIFFMPHCDIELYENVLRKNWTGERLSNLILVSNRLEDYVENNSVDKLESTAPAVLRIVPFLSSQSLPPSKIWPAAFNNTSVQYIPANPDWFSEIPLLPSESE</sequence>
<dbReference type="AlphaFoldDB" id="A0A8H5GIB1"/>
<proteinExistence type="inferred from homology"/>
<protein>
    <recommendedName>
        <fullName evidence="2">SRR1-like domain-containing protein</fullName>
    </recommendedName>
</protein>
<dbReference type="OrthoDB" id="551431at2759"/>
<dbReference type="Proteomes" id="UP000559256">
    <property type="component" value="Unassembled WGS sequence"/>
</dbReference>